<keyword evidence="3" id="KW-1185">Reference proteome</keyword>
<evidence type="ECO:0000313" key="2">
    <source>
        <dbReference type="EMBL" id="MBP1888612.1"/>
    </source>
</evidence>
<reference evidence="2 3" key="1">
    <citation type="submission" date="2021-03" db="EMBL/GenBank/DDBJ databases">
        <title>Genomic Encyclopedia of Type Strains, Phase IV (KMG-IV): sequencing the most valuable type-strain genomes for metagenomic binning, comparative biology and taxonomic classification.</title>
        <authorList>
            <person name="Goeker M."/>
        </authorList>
    </citation>
    <scope>NUCLEOTIDE SEQUENCE [LARGE SCALE GENOMIC DNA]</scope>
    <source>
        <strain evidence="2 3">DSM 3984</strain>
    </source>
</reference>
<dbReference type="SUPFAM" id="SSF50346">
    <property type="entry name" value="PRC-barrel domain"/>
    <property type="match status" value="2"/>
</dbReference>
<organism evidence="2 3">
    <name type="scientific">Clostridium moniliforme</name>
    <dbReference type="NCBI Taxonomy" id="39489"/>
    <lineage>
        <taxon>Bacteria</taxon>
        <taxon>Bacillati</taxon>
        <taxon>Bacillota</taxon>
        <taxon>Clostridia</taxon>
        <taxon>Eubacteriales</taxon>
        <taxon>Clostridiaceae</taxon>
        <taxon>Clostridium</taxon>
    </lineage>
</organism>
<sequence>MLRSKDFYMKSVYDVRGKKIGIVEDLFIDFFEGKVKGLKVSNYSLFSKKNFVEIKSIISINKEIIVEESIKGEGIEFKNIKAMDIIDSNGDIKGVVEDIIIEEENFYIKGLVISTGIIERLIKGKKILLIGECILGEEYILYMGEDGVTLKSMPRKVDKNEATN</sequence>
<comment type="caution">
    <text evidence="2">The sequence shown here is derived from an EMBL/GenBank/DDBJ whole genome shotgun (WGS) entry which is preliminary data.</text>
</comment>
<dbReference type="Proteomes" id="UP000783390">
    <property type="component" value="Unassembled WGS sequence"/>
</dbReference>
<feature type="domain" description="PRC-barrel" evidence="1">
    <location>
        <begin position="75"/>
        <end position="118"/>
    </location>
</feature>
<dbReference type="RefSeq" id="WP_209795348.1">
    <property type="nucleotide sequence ID" value="NZ_JAGGJZ010000001.1"/>
</dbReference>
<name>A0ABS4EX82_9CLOT</name>
<dbReference type="Pfam" id="PF05239">
    <property type="entry name" value="PRC"/>
    <property type="match status" value="2"/>
</dbReference>
<dbReference type="Gene3D" id="2.30.30.240">
    <property type="entry name" value="PRC-barrel domain"/>
    <property type="match status" value="2"/>
</dbReference>
<dbReference type="InterPro" id="IPR011033">
    <property type="entry name" value="PRC_barrel-like_sf"/>
</dbReference>
<evidence type="ECO:0000313" key="3">
    <source>
        <dbReference type="Proteomes" id="UP000783390"/>
    </source>
</evidence>
<protein>
    <submittedName>
        <fullName evidence="2">Uncharacterized protein YrrD</fullName>
    </submittedName>
</protein>
<feature type="domain" description="PRC-barrel" evidence="1">
    <location>
        <begin position="3"/>
        <end position="68"/>
    </location>
</feature>
<proteinExistence type="predicted"/>
<evidence type="ECO:0000259" key="1">
    <source>
        <dbReference type="Pfam" id="PF05239"/>
    </source>
</evidence>
<accession>A0ABS4EX82</accession>
<dbReference type="EMBL" id="JAGGJZ010000001">
    <property type="protein sequence ID" value="MBP1888612.1"/>
    <property type="molecule type" value="Genomic_DNA"/>
</dbReference>
<dbReference type="InterPro" id="IPR027275">
    <property type="entry name" value="PRC-brl_dom"/>
</dbReference>
<gene>
    <name evidence="2" type="ORF">J2Z53_000191</name>
</gene>